<protein>
    <submittedName>
        <fullName evidence="3">Glycosyltransferase</fullName>
    </submittedName>
</protein>
<name>A0A017HAQ0_9RHOB</name>
<dbReference type="SUPFAM" id="SSF53448">
    <property type="entry name" value="Nucleotide-diphospho-sugar transferases"/>
    <property type="match status" value="1"/>
</dbReference>
<sequence>MQTIEIPQDNDCLLPANLEIAVIIPCYNEAVSIGKVVRDFRAALPQATIYVYDNNSSDDTVGVASQAGAVVRRETRQGKGFVVRRMFADVEADIYVMIDGDNTYDASAAPRLVGRLVSEGLDVVNGARVETEAVSTAYRPGHAFGNAMLSGCVRTIFGTGFDDMLSGYRVFSRRFVKSFPAVSTGFEIETEITVHSLEMQMPAAEMGVPFRDREAGSESKLRTISDGIRILWAIAKLLKRERPVMLFGAVGLLFVAAALALVLPVLAEYFETGLVPRVPSLIVGGSFGIIALLCLFCGIILDTVTMGRKEAKRIVYLAVPGVLEAIAMRQRSGTFRENA</sequence>
<dbReference type="PANTHER" id="PTHR48090">
    <property type="entry name" value="UNDECAPRENYL-PHOSPHATE 4-DEOXY-4-FORMAMIDO-L-ARABINOSE TRANSFERASE-RELATED"/>
    <property type="match status" value="1"/>
</dbReference>
<proteinExistence type="predicted"/>
<dbReference type="InterPro" id="IPR050256">
    <property type="entry name" value="Glycosyltransferase_2"/>
</dbReference>
<gene>
    <name evidence="3" type="ORF">Lokhon_02513</name>
</gene>
<dbReference type="Pfam" id="PF00535">
    <property type="entry name" value="Glycos_transf_2"/>
    <property type="match status" value="1"/>
</dbReference>
<keyword evidence="4" id="KW-1185">Reference proteome</keyword>
<dbReference type="Proteomes" id="UP000025047">
    <property type="component" value="Unassembled WGS sequence"/>
</dbReference>
<dbReference type="InterPro" id="IPR029044">
    <property type="entry name" value="Nucleotide-diphossugar_trans"/>
</dbReference>
<keyword evidence="1" id="KW-0812">Transmembrane</keyword>
<feature type="domain" description="Glycosyltransferase 2-like" evidence="2">
    <location>
        <begin position="22"/>
        <end position="144"/>
    </location>
</feature>
<evidence type="ECO:0000313" key="4">
    <source>
        <dbReference type="Proteomes" id="UP000025047"/>
    </source>
</evidence>
<keyword evidence="1" id="KW-0472">Membrane</keyword>
<dbReference type="Gene3D" id="3.90.550.10">
    <property type="entry name" value="Spore Coat Polysaccharide Biosynthesis Protein SpsA, Chain A"/>
    <property type="match status" value="1"/>
</dbReference>
<dbReference type="PANTHER" id="PTHR48090:SF7">
    <property type="entry name" value="RFBJ PROTEIN"/>
    <property type="match status" value="1"/>
</dbReference>
<evidence type="ECO:0000313" key="3">
    <source>
        <dbReference type="EMBL" id="EYD70869.1"/>
    </source>
</evidence>
<dbReference type="GO" id="GO:0016740">
    <property type="term" value="F:transferase activity"/>
    <property type="evidence" value="ECO:0007669"/>
    <property type="project" value="UniProtKB-KW"/>
</dbReference>
<feature type="transmembrane region" description="Helical" evidence="1">
    <location>
        <begin position="244"/>
        <end position="266"/>
    </location>
</feature>
<dbReference type="STRING" id="1122180.Lokhon_02513"/>
<dbReference type="OrthoDB" id="3177103at2"/>
<dbReference type="EMBL" id="APGJ01000007">
    <property type="protein sequence ID" value="EYD70869.1"/>
    <property type="molecule type" value="Genomic_DNA"/>
</dbReference>
<keyword evidence="3" id="KW-0808">Transferase</keyword>
<dbReference type="HOGENOM" id="CLU_033536_7_3_5"/>
<evidence type="ECO:0000256" key="1">
    <source>
        <dbReference type="SAM" id="Phobius"/>
    </source>
</evidence>
<accession>A0A017HAQ0</accession>
<dbReference type="InterPro" id="IPR001173">
    <property type="entry name" value="Glyco_trans_2-like"/>
</dbReference>
<keyword evidence="1" id="KW-1133">Transmembrane helix</keyword>
<dbReference type="PATRIC" id="fig|1122180.6.peg.2496"/>
<evidence type="ECO:0000259" key="2">
    <source>
        <dbReference type="Pfam" id="PF00535"/>
    </source>
</evidence>
<organism evidence="3 4">
    <name type="scientific">Limimaricola hongkongensis DSM 17492</name>
    <dbReference type="NCBI Taxonomy" id="1122180"/>
    <lineage>
        <taxon>Bacteria</taxon>
        <taxon>Pseudomonadati</taxon>
        <taxon>Pseudomonadota</taxon>
        <taxon>Alphaproteobacteria</taxon>
        <taxon>Rhodobacterales</taxon>
        <taxon>Paracoccaceae</taxon>
        <taxon>Limimaricola</taxon>
    </lineage>
</organism>
<feature type="transmembrane region" description="Helical" evidence="1">
    <location>
        <begin position="278"/>
        <end position="304"/>
    </location>
</feature>
<reference evidence="3 4" key="1">
    <citation type="submission" date="2013-03" db="EMBL/GenBank/DDBJ databases">
        <authorList>
            <person name="Fiebig A."/>
            <person name="Goeker M."/>
            <person name="Klenk H.-P.P."/>
        </authorList>
    </citation>
    <scope>NUCLEOTIDE SEQUENCE [LARGE SCALE GENOMIC DNA]</scope>
    <source>
        <strain evidence="3 4">DSM 17492</strain>
    </source>
</reference>
<dbReference type="eggNOG" id="COG0463">
    <property type="taxonomic scope" value="Bacteria"/>
</dbReference>
<comment type="caution">
    <text evidence="3">The sequence shown here is derived from an EMBL/GenBank/DDBJ whole genome shotgun (WGS) entry which is preliminary data.</text>
</comment>
<dbReference type="CDD" id="cd04179">
    <property type="entry name" value="DPM_DPG-synthase_like"/>
    <property type="match status" value="1"/>
</dbReference>
<dbReference type="AlphaFoldDB" id="A0A017HAQ0"/>